<dbReference type="Pfam" id="PF02099">
    <property type="entry name" value="Josephin"/>
    <property type="match status" value="1"/>
</dbReference>
<keyword evidence="4" id="KW-0833">Ubl conjugation pathway</keyword>
<organism evidence="8">
    <name type="scientific">viral metagenome</name>
    <dbReference type="NCBI Taxonomy" id="1070528"/>
    <lineage>
        <taxon>unclassified sequences</taxon>
        <taxon>metagenomes</taxon>
        <taxon>organismal metagenomes</taxon>
    </lineage>
</organism>
<proteinExistence type="predicted"/>
<comment type="catalytic activity">
    <reaction evidence="1">
        <text>Thiol-dependent hydrolysis of ester, thioester, amide, peptide and isopeptide bonds formed by the C-terminal Gly of ubiquitin (a 76-residue protein attached to proteins as an intracellular targeting signal).</text>
        <dbReference type="EC" id="3.4.19.12"/>
    </reaction>
</comment>
<evidence type="ECO:0000259" key="7">
    <source>
        <dbReference type="SMART" id="SM01246"/>
    </source>
</evidence>
<dbReference type="InterPro" id="IPR006155">
    <property type="entry name" value="Josephin"/>
</dbReference>
<dbReference type="EC" id="3.4.19.12" evidence="2"/>
<dbReference type="SMART" id="SM01246">
    <property type="entry name" value="Josephin"/>
    <property type="match status" value="1"/>
</dbReference>
<evidence type="ECO:0000313" key="8">
    <source>
        <dbReference type="EMBL" id="QHT04022.1"/>
    </source>
</evidence>
<dbReference type="Gene3D" id="1.10.287.10">
    <property type="entry name" value="S15/NS1, RNA-binding"/>
    <property type="match status" value="1"/>
</dbReference>
<dbReference type="AlphaFoldDB" id="A0A6C0CIM0"/>
<keyword evidence="3" id="KW-0645">Protease</keyword>
<accession>A0A6C0CIM0</accession>
<evidence type="ECO:0000256" key="2">
    <source>
        <dbReference type="ARBA" id="ARBA00012759"/>
    </source>
</evidence>
<evidence type="ECO:0000256" key="3">
    <source>
        <dbReference type="ARBA" id="ARBA00022670"/>
    </source>
</evidence>
<dbReference type="Gene3D" id="3.90.70.40">
    <property type="match status" value="1"/>
</dbReference>
<dbReference type="GO" id="GO:0004843">
    <property type="term" value="F:cysteine-type deubiquitinase activity"/>
    <property type="evidence" value="ECO:0007669"/>
    <property type="project" value="UniProtKB-EC"/>
</dbReference>
<dbReference type="GO" id="GO:0006508">
    <property type="term" value="P:proteolysis"/>
    <property type="evidence" value="ECO:0007669"/>
    <property type="project" value="UniProtKB-KW"/>
</dbReference>
<sequence>MAEDVFGYIELTDADAVPKSALVHSFELRKQGEDLVPYMQLMGEEPSSPHIETLKTKQEKRRAERRVLTKGKNAVEADTPVIAEVPTSMEIPLYHFASDIETFLDNPNVVKAADVLPKESPLLRPRALSDADGAVEFALKSETPGLTFSRARAGFTDFFVGPVGDRDHRVALHGFLTRPLPIFIKGRGTVILQPGFEMVAVLKGRIVPGVSPKGKKVATRIPKELPAQTKFGSPAPIPGYFEPQDPKSLGCGRHALNNLLGGSYFVKDDEQEITESNIESLEIPVSMMSMCKYLVTKKQVLGSNPCPTNENYEDSVMMGALRVLGYSATPLILEEIQDTSVGFIANTGDHWVALRRNGDTYDLIDSLKEEKEEATETLAQIREKAQKGEYPSIIKVEFKGSFINPVPEEAPVATATDVVESVMESLVGPSTPASTLLPANADLTPEENEIGQQARTDSAVVAHKVAQGIPGGPVPVPTPVQETEEGEDEDALFGQQARTDSAAEARKAARGFSSVTIPTKSSTSSASASASVSTPKSKEETPKCLKVQGTVDEHFNENIHTAIREFIRTTKPGLLNAENEQKALQHQPLNSYLQEIQSEKSGKAYTLLLPTREGSRTQTNRSVEAYFTGWTVPADCTMGGDIVKISVNPDTGYAIVNPTVGGGAVTEWTYFKFELAYA</sequence>
<dbReference type="EMBL" id="MN739422">
    <property type="protein sequence ID" value="QHT04022.1"/>
    <property type="molecule type" value="Genomic_DNA"/>
</dbReference>
<reference evidence="8" key="1">
    <citation type="journal article" date="2020" name="Nature">
        <title>Giant virus diversity and host interactions through global metagenomics.</title>
        <authorList>
            <person name="Schulz F."/>
            <person name="Roux S."/>
            <person name="Paez-Espino D."/>
            <person name="Jungbluth S."/>
            <person name="Walsh D.A."/>
            <person name="Denef V.J."/>
            <person name="McMahon K.D."/>
            <person name="Konstantinidis K.T."/>
            <person name="Eloe-Fadrosh E.A."/>
            <person name="Kyrpides N.C."/>
            <person name="Woyke T."/>
        </authorList>
    </citation>
    <scope>NUCLEOTIDE SEQUENCE</scope>
    <source>
        <strain evidence="8">GVMAG-M-3300021137-6</strain>
    </source>
</reference>
<name>A0A6C0CIM0_9ZZZZ</name>
<evidence type="ECO:0000256" key="1">
    <source>
        <dbReference type="ARBA" id="ARBA00000707"/>
    </source>
</evidence>
<keyword evidence="5" id="KW-0378">Hydrolase</keyword>
<dbReference type="GO" id="GO:0016579">
    <property type="term" value="P:protein deubiquitination"/>
    <property type="evidence" value="ECO:0007669"/>
    <property type="project" value="InterPro"/>
</dbReference>
<evidence type="ECO:0000256" key="5">
    <source>
        <dbReference type="ARBA" id="ARBA00022801"/>
    </source>
</evidence>
<feature type="domain" description="Josephin" evidence="7">
    <location>
        <begin position="243"/>
        <end position="389"/>
    </location>
</feature>
<evidence type="ECO:0000256" key="4">
    <source>
        <dbReference type="ARBA" id="ARBA00022786"/>
    </source>
</evidence>
<feature type="region of interest" description="Disordered" evidence="6">
    <location>
        <begin position="467"/>
        <end position="543"/>
    </location>
</feature>
<evidence type="ECO:0000256" key="6">
    <source>
        <dbReference type="SAM" id="MobiDB-lite"/>
    </source>
</evidence>
<feature type="compositionally biased region" description="Low complexity" evidence="6">
    <location>
        <begin position="519"/>
        <end position="535"/>
    </location>
</feature>
<feature type="compositionally biased region" description="Acidic residues" evidence="6">
    <location>
        <begin position="482"/>
        <end position="491"/>
    </location>
</feature>
<protein>
    <recommendedName>
        <fullName evidence="2">ubiquitinyl hydrolase 1</fullName>
        <ecNumber evidence="2">3.4.19.12</ecNumber>
    </recommendedName>
</protein>